<evidence type="ECO:0000313" key="2">
    <source>
        <dbReference type="Proteomes" id="UP000228949"/>
    </source>
</evidence>
<name>A0A2M7B587_9BACT</name>
<protein>
    <submittedName>
        <fullName evidence="1">Uncharacterized protein</fullName>
    </submittedName>
</protein>
<accession>A0A2M7B587</accession>
<sequence length="97" mass="11669">MDIKRITREREQRVFEGLKKLTMTGVVKNRCWWDVEICPYYSEIKGLQEAGEKCRWCFDERINKKRFISVLFENFILLGLKDLEDMPGFDNLQSRLC</sequence>
<organism evidence="1 2">
    <name type="scientific">Candidatus Wolfebacteria bacterium CG03_land_8_20_14_0_80_40_12</name>
    <dbReference type="NCBI Taxonomy" id="1975069"/>
    <lineage>
        <taxon>Bacteria</taxon>
        <taxon>Candidatus Wolfeibacteriota</taxon>
    </lineage>
</organism>
<reference evidence="2" key="1">
    <citation type="submission" date="2017-09" db="EMBL/GenBank/DDBJ databases">
        <title>Depth-based differentiation of microbial function through sediment-hosted aquifers and enrichment of novel symbionts in the deep terrestrial subsurface.</title>
        <authorList>
            <person name="Probst A.J."/>
            <person name="Ladd B."/>
            <person name="Jarett J.K."/>
            <person name="Geller-Mcgrath D.E."/>
            <person name="Sieber C.M.K."/>
            <person name="Emerson J.B."/>
            <person name="Anantharaman K."/>
            <person name="Thomas B.C."/>
            <person name="Malmstrom R."/>
            <person name="Stieglmeier M."/>
            <person name="Klingl A."/>
            <person name="Woyke T."/>
            <person name="Ryan C.M."/>
            <person name="Banfield J.F."/>
        </authorList>
    </citation>
    <scope>NUCLEOTIDE SEQUENCE [LARGE SCALE GENOMIC DNA]</scope>
</reference>
<comment type="caution">
    <text evidence="1">The sequence shown here is derived from an EMBL/GenBank/DDBJ whole genome shotgun (WGS) entry which is preliminary data.</text>
</comment>
<evidence type="ECO:0000313" key="1">
    <source>
        <dbReference type="EMBL" id="PIU98294.1"/>
    </source>
</evidence>
<proteinExistence type="predicted"/>
<dbReference type="EMBL" id="PEVJ01000053">
    <property type="protein sequence ID" value="PIU98294.1"/>
    <property type="molecule type" value="Genomic_DNA"/>
</dbReference>
<gene>
    <name evidence="1" type="ORF">COS61_02220</name>
</gene>
<dbReference type="AlphaFoldDB" id="A0A2M7B587"/>
<dbReference type="Proteomes" id="UP000228949">
    <property type="component" value="Unassembled WGS sequence"/>
</dbReference>